<sequence length="127" mass="13071">MTTPGHQVGALADEAGQLLDAVAARLDRMKAVRVEAGAEVGDGPTAPEPPAAGTPPTEHACVGWCPICRGAELLRGDRTEISDRLLDTAILVVSTLRSLVPDPSTTPSASPDQSGPASPGVERIDIR</sequence>
<protein>
    <submittedName>
        <fullName evidence="2">Uncharacterized protein</fullName>
    </submittedName>
</protein>
<proteinExistence type="predicted"/>
<feature type="compositionally biased region" description="Low complexity" evidence="1">
    <location>
        <begin position="101"/>
        <end position="114"/>
    </location>
</feature>
<reference evidence="2 3" key="1">
    <citation type="submission" date="2016-10" db="EMBL/GenBank/DDBJ databases">
        <authorList>
            <person name="de Groot N.N."/>
        </authorList>
    </citation>
    <scope>NUCLEOTIDE SEQUENCE [LARGE SCALE GENOMIC DNA]</scope>
    <source>
        <strain evidence="3">P4-7,KCTC 19426,CECT 7604</strain>
    </source>
</reference>
<dbReference type="Proteomes" id="UP000198741">
    <property type="component" value="Chromosome I"/>
</dbReference>
<evidence type="ECO:0000256" key="1">
    <source>
        <dbReference type="SAM" id="MobiDB-lite"/>
    </source>
</evidence>
<organism evidence="2 3">
    <name type="scientific">Nakamurella panacisegetis</name>
    <dbReference type="NCBI Taxonomy" id="1090615"/>
    <lineage>
        <taxon>Bacteria</taxon>
        <taxon>Bacillati</taxon>
        <taxon>Actinomycetota</taxon>
        <taxon>Actinomycetes</taxon>
        <taxon>Nakamurellales</taxon>
        <taxon>Nakamurellaceae</taxon>
        <taxon>Nakamurella</taxon>
    </lineage>
</organism>
<accession>A0A1H0R2R0</accession>
<gene>
    <name evidence="2" type="ORF">SAMN04515671_3369</name>
</gene>
<dbReference type="RefSeq" id="WP_090477809.1">
    <property type="nucleotide sequence ID" value="NZ_LT629710.1"/>
</dbReference>
<name>A0A1H0R2R0_9ACTN</name>
<evidence type="ECO:0000313" key="3">
    <source>
        <dbReference type="Proteomes" id="UP000198741"/>
    </source>
</evidence>
<dbReference type="OrthoDB" id="5196858at2"/>
<dbReference type="EMBL" id="LT629710">
    <property type="protein sequence ID" value="SDP23767.1"/>
    <property type="molecule type" value="Genomic_DNA"/>
</dbReference>
<dbReference type="STRING" id="1090615.SAMN04515671_3369"/>
<feature type="region of interest" description="Disordered" evidence="1">
    <location>
        <begin position="99"/>
        <end position="127"/>
    </location>
</feature>
<evidence type="ECO:0000313" key="2">
    <source>
        <dbReference type="EMBL" id="SDP23767.1"/>
    </source>
</evidence>
<feature type="region of interest" description="Disordered" evidence="1">
    <location>
        <begin position="36"/>
        <end position="57"/>
    </location>
</feature>
<keyword evidence="3" id="KW-1185">Reference proteome</keyword>
<dbReference type="AlphaFoldDB" id="A0A1H0R2R0"/>